<name>A0A7J8ZQ25_9ROSI</name>
<protein>
    <recommendedName>
        <fullName evidence="2">DNA-directed RNA polymerase</fullName>
        <ecNumber evidence="2">2.7.7.6</ecNumber>
    </recommendedName>
</protein>
<dbReference type="PANTHER" id="PTHR19376:SF11">
    <property type="entry name" value="DNA-DIRECTED RNA POLYMERASE I SUBUNIT RPA1"/>
    <property type="match status" value="1"/>
</dbReference>
<organism evidence="10 11">
    <name type="scientific">Gossypium laxum</name>
    <dbReference type="NCBI Taxonomy" id="34288"/>
    <lineage>
        <taxon>Eukaryota</taxon>
        <taxon>Viridiplantae</taxon>
        <taxon>Streptophyta</taxon>
        <taxon>Embryophyta</taxon>
        <taxon>Tracheophyta</taxon>
        <taxon>Spermatophyta</taxon>
        <taxon>Magnoliopsida</taxon>
        <taxon>eudicotyledons</taxon>
        <taxon>Gunneridae</taxon>
        <taxon>Pentapetalae</taxon>
        <taxon>rosids</taxon>
        <taxon>malvids</taxon>
        <taxon>Malvales</taxon>
        <taxon>Malvaceae</taxon>
        <taxon>Malvoideae</taxon>
        <taxon>Gossypium</taxon>
    </lineage>
</organism>
<dbReference type="SUPFAM" id="SSF64484">
    <property type="entry name" value="beta and beta-prime subunits of DNA dependent RNA-polymerase"/>
    <property type="match status" value="1"/>
</dbReference>
<dbReference type="GO" id="GO:0003677">
    <property type="term" value="F:DNA binding"/>
    <property type="evidence" value="ECO:0007669"/>
    <property type="project" value="InterPro"/>
</dbReference>
<dbReference type="AlphaFoldDB" id="A0A7J8ZQ25"/>
<dbReference type="GO" id="GO:0006351">
    <property type="term" value="P:DNA-templated transcription"/>
    <property type="evidence" value="ECO:0007669"/>
    <property type="project" value="InterPro"/>
</dbReference>
<dbReference type="GO" id="GO:0005736">
    <property type="term" value="C:RNA polymerase I complex"/>
    <property type="evidence" value="ECO:0007669"/>
    <property type="project" value="TreeGrafter"/>
</dbReference>
<keyword evidence="6" id="KW-0862">Zinc</keyword>
<dbReference type="InterPro" id="IPR007081">
    <property type="entry name" value="RNA_pol_Rpb1_5"/>
</dbReference>
<keyword evidence="11" id="KW-1185">Reference proteome</keyword>
<keyword evidence="7" id="KW-0804">Transcription</keyword>
<evidence type="ECO:0000256" key="1">
    <source>
        <dbReference type="ARBA" id="ARBA00006460"/>
    </source>
</evidence>
<keyword evidence="4" id="KW-0808">Transferase</keyword>
<evidence type="ECO:0000256" key="2">
    <source>
        <dbReference type="ARBA" id="ARBA00012418"/>
    </source>
</evidence>
<dbReference type="PANTHER" id="PTHR19376">
    <property type="entry name" value="DNA-DIRECTED RNA POLYMERASE"/>
    <property type="match status" value="1"/>
</dbReference>
<keyword evidence="5" id="KW-0548">Nucleotidyltransferase</keyword>
<dbReference type="EMBL" id="JABEZV010000006">
    <property type="protein sequence ID" value="MBA0713916.1"/>
    <property type="molecule type" value="Genomic_DNA"/>
</dbReference>
<dbReference type="Proteomes" id="UP000593574">
    <property type="component" value="Unassembled WGS sequence"/>
</dbReference>
<evidence type="ECO:0000313" key="10">
    <source>
        <dbReference type="EMBL" id="MBA0713916.1"/>
    </source>
</evidence>
<evidence type="ECO:0000256" key="7">
    <source>
        <dbReference type="ARBA" id="ARBA00023163"/>
    </source>
</evidence>
<evidence type="ECO:0000256" key="5">
    <source>
        <dbReference type="ARBA" id="ARBA00022695"/>
    </source>
</evidence>
<evidence type="ECO:0000256" key="6">
    <source>
        <dbReference type="ARBA" id="ARBA00022833"/>
    </source>
</evidence>
<dbReference type="Pfam" id="PF04998">
    <property type="entry name" value="RNA_pol_Rpb1_5"/>
    <property type="match status" value="1"/>
</dbReference>
<sequence>MSKEDALCLANKMKKITVADTLENMEVFISPFSVHNGDICSIYKLKIRLVKPGRYFKKSDISVEDCQHIFKVLILRETCETEHDGGDDTDDEERGEDLGLDVQKQKQQTTYEMDYEDDSGGEQLERRKTPDNDMVNEPHVLLAQFPAFYYTLFSEKYVLLINATFGLCCHNIVQIAENAAKKVYVQSFGKIDRCRVTDCSENQVFYYGEDPKKRKTQSDKEKIPALHTAEVDLGAFREMEDQLDVRYLYSNGIHAMLNRHGVEAARETIIREISHVFTSYGIAVDIRHLTLL</sequence>
<dbReference type="GO" id="GO:0003899">
    <property type="term" value="F:DNA-directed RNA polymerase activity"/>
    <property type="evidence" value="ECO:0007669"/>
    <property type="project" value="UniProtKB-EC"/>
</dbReference>
<evidence type="ECO:0000313" key="11">
    <source>
        <dbReference type="Proteomes" id="UP000593574"/>
    </source>
</evidence>
<reference evidence="10 11" key="1">
    <citation type="journal article" date="2019" name="Genome Biol. Evol.">
        <title>Insights into the evolution of the New World diploid cottons (Gossypium, subgenus Houzingenia) based on genome sequencing.</title>
        <authorList>
            <person name="Grover C.E."/>
            <person name="Arick M.A. 2nd"/>
            <person name="Thrash A."/>
            <person name="Conover J.L."/>
            <person name="Sanders W.S."/>
            <person name="Peterson D.G."/>
            <person name="Frelichowski J.E."/>
            <person name="Scheffler J.A."/>
            <person name="Scheffler B.E."/>
            <person name="Wendel J.F."/>
        </authorList>
    </citation>
    <scope>NUCLEOTIDE SEQUENCE [LARGE SCALE GENOMIC DNA]</scope>
    <source>
        <strain evidence="10">4</strain>
        <tissue evidence="10">Leaf</tissue>
    </source>
</reference>
<comment type="caution">
    <text evidence="10">The sequence shown here is derived from an EMBL/GenBank/DDBJ whole genome shotgun (WGS) entry which is preliminary data.</text>
</comment>
<gene>
    <name evidence="10" type="ORF">Golax_012917</name>
</gene>
<accession>A0A7J8ZQ25</accession>
<evidence type="ECO:0000256" key="3">
    <source>
        <dbReference type="ARBA" id="ARBA00022478"/>
    </source>
</evidence>
<evidence type="ECO:0000256" key="4">
    <source>
        <dbReference type="ARBA" id="ARBA00022679"/>
    </source>
</evidence>
<dbReference type="EC" id="2.7.7.6" evidence="2"/>
<keyword evidence="3" id="KW-0240">DNA-directed RNA polymerase</keyword>
<dbReference type="InterPro" id="IPR045867">
    <property type="entry name" value="DNA-dir_RpoC_beta_prime"/>
</dbReference>
<feature type="region of interest" description="Disordered" evidence="8">
    <location>
        <begin position="81"/>
        <end position="132"/>
    </location>
</feature>
<evidence type="ECO:0000256" key="8">
    <source>
        <dbReference type="SAM" id="MobiDB-lite"/>
    </source>
</evidence>
<comment type="similarity">
    <text evidence="1">Belongs to the RNA polymerase beta' chain family.</text>
</comment>
<feature type="domain" description="RNA polymerase Rpb1" evidence="9">
    <location>
        <begin position="136"/>
        <end position="292"/>
    </location>
</feature>
<evidence type="ECO:0000259" key="9">
    <source>
        <dbReference type="Pfam" id="PF04998"/>
    </source>
</evidence>
<feature type="compositionally biased region" description="Acidic residues" evidence="8">
    <location>
        <begin position="87"/>
        <end position="99"/>
    </location>
</feature>
<proteinExistence type="inferred from homology"/>